<comment type="similarity">
    <text evidence="3 7">Belongs to the glycosyl hydrolase 43 family.</text>
</comment>
<evidence type="ECO:0000256" key="9">
    <source>
        <dbReference type="PIRSR" id="PIRSR606710-2"/>
    </source>
</evidence>
<accession>A0AAD5JPS0</accession>
<organism evidence="11 12">
    <name type="scientific">Phascolomyces articulosus</name>
    <dbReference type="NCBI Taxonomy" id="60185"/>
    <lineage>
        <taxon>Eukaryota</taxon>
        <taxon>Fungi</taxon>
        <taxon>Fungi incertae sedis</taxon>
        <taxon>Mucoromycota</taxon>
        <taxon>Mucoromycotina</taxon>
        <taxon>Mucoromycetes</taxon>
        <taxon>Mucorales</taxon>
        <taxon>Lichtheimiaceae</taxon>
        <taxon>Phascolomyces</taxon>
    </lineage>
</organism>
<keyword evidence="12" id="KW-1185">Reference proteome</keyword>
<comment type="pathway">
    <text evidence="2 7">Glycan metabolism; L-arabinan degradation.</text>
</comment>
<evidence type="ECO:0000256" key="10">
    <source>
        <dbReference type="SAM" id="SignalP"/>
    </source>
</evidence>
<dbReference type="SUPFAM" id="SSF75005">
    <property type="entry name" value="Arabinanase/levansucrase/invertase"/>
    <property type="match status" value="1"/>
</dbReference>
<dbReference type="PANTHER" id="PTHR43301:SF3">
    <property type="entry name" value="ARABINAN ENDO-1,5-ALPHA-L-ARABINOSIDASE A-RELATED"/>
    <property type="match status" value="1"/>
</dbReference>
<dbReference type="InterPro" id="IPR023296">
    <property type="entry name" value="Glyco_hydro_beta-prop_sf"/>
</dbReference>
<keyword evidence="10" id="KW-0732">Signal</keyword>
<evidence type="ECO:0000256" key="7">
    <source>
        <dbReference type="PIRNR" id="PIRNR026534"/>
    </source>
</evidence>
<evidence type="ECO:0000256" key="4">
    <source>
        <dbReference type="ARBA" id="ARBA00012586"/>
    </source>
</evidence>
<dbReference type="Gene3D" id="2.115.10.20">
    <property type="entry name" value="Glycosyl hydrolase domain, family 43"/>
    <property type="match status" value="1"/>
</dbReference>
<feature type="chain" id="PRO_5042179359" description="Arabinan endo-1,5-alpha-L-arabinosidase" evidence="10">
    <location>
        <begin position="27"/>
        <end position="315"/>
    </location>
</feature>
<name>A0AAD5JPS0_9FUNG</name>
<dbReference type="GO" id="GO:0005975">
    <property type="term" value="P:carbohydrate metabolic process"/>
    <property type="evidence" value="ECO:0007669"/>
    <property type="project" value="InterPro"/>
</dbReference>
<dbReference type="PIRSF" id="PIRSF026534">
    <property type="entry name" value="Endo_alpha-L-arabinosidase"/>
    <property type="match status" value="1"/>
</dbReference>
<keyword evidence="5 7" id="KW-0378">Hydrolase</keyword>
<dbReference type="InterPro" id="IPR050727">
    <property type="entry name" value="GH43_arabinanases"/>
</dbReference>
<dbReference type="AlphaFoldDB" id="A0AAD5JPS0"/>
<gene>
    <name evidence="11" type="ORF">BDA99DRAFT_446562</name>
</gene>
<dbReference type="InterPro" id="IPR006710">
    <property type="entry name" value="Glyco_hydro_43"/>
</dbReference>
<protein>
    <recommendedName>
        <fullName evidence="4 7">Arabinan endo-1,5-alpha-L-arabinosidase</fullName>
        <ecNumber evidence="4 7">3.2.1.99</ecNumber>
    </recommendedName>
</protein>
<evidence type="ECO:0000313" key="12">
    <source>
        <dbReference type="Proteomes" id="UP001209540"/>
    </source>
</evidence>
<evidence type="ECO:0000256" key="3">
    <source>
        <dbReference type="ARBA" id="ARBA00009865"/>
    </source>
</evidence>
<dbReference type="GO" id="GO:0046558">
    <property type="term" value="F:arabinan endo-1,5-alpha-L-arabinosidase activity"/>
    <property type="evidence" value="ECO:0007669"/>
    <property type="project" value="UniProtKB-EC"/>
</dbReference>
<keyword evidence="6 7" id="KW-0326">Glycosidase</keyword>
<reference evidence="11" key="2">
    <citation type="submission" date="2023-02" db="EMBL/GenBank/DDBJ databases">
        <authorList>
            <consortium name="DOE Joint Genome Institute"/>
            <person name="Mondo S.J."/>
            <person name="Chang Y."/>
            <person name="Wang Y."/>
            <person name="Ahrendt S."/>
            <person name="Andreopoulos W."/>
            <person name="Barry K."/>
            <person name="Beard J."/>
            <person name="Benny G.L."/>
            <person name="Blankenship S."/>
            <person name="Bonito G."/>
            <person name="Cuomo C."/>
            <person name="Desiro A."/>
            <person name="Gervers K.A."/>
            <person name="Hundley H."/>
            <person name="Kuo A."/>
            <person name="LaButti K."/>
            <person name="Lang B.F."/>
            <person name="Lipzen A."/>
            <person name="O'Donnell K."/>
            <person name="Pangilinan J."/>
            <person name="Reynolds N."/>
            <person name="Sandor L."/>
            <person name="Smith M.W."/>
            <person name="Tsang A."/>
            <person name="Grigoriev I.V."/>
            <person name="Stajich J.E."/>
            <person name="Spatafora J.W."/>
        </authorList>
    </citation>
    <scope>NUCLEOTIDE SEQUENCE</scope>
    <source>
        <strain evidence="11">RSA 2281</strain>
    </source>
</reference>
<evidence type="ECO:0000256" key="2">
    <source>
        <dbReference type="ARBA" id="ARBA00004834"/>
    </source>
</evidence>
<evidence type="ECO:0000256" key="1">
    <source>
        <dbReference type="ARBA" id="ARBA00000375"/>
    </source>
</evidence>
<dbReference type="PANTHER" id="PTHR43301">
    <property type="entry name" value="ARABINAN ENDO-1,5-ALPHA-L-ARABINOSIDASE"/>
    <property type="match status" value="1"/>
</dbReference>
<feature type="site" description="Important for catalytic activity, responsible for pKa modulation of the active site Glu and correct orientation of both the proton donor and substrate" evidence="9">
    <location>
        <position position="156"/>
    </location>
</feature>
<comment type="caution">
    <text evidence="11">The sequence shown here is derived from an EMBL/GenBank/DDBJ whole genome shotgun (WGS) entry which is preliminary data.</text>
</comment>
<evidence type="ECO:0000256" key="5">
    <source>
        <dbReference type="ARBA" id="ARBA00022801"/>
    </source>
</evidence>
<dbReference type="Proteomes" id="UP001209540">
    <property type="component" value="Unassembled WGS sequence"/>
</dbReference>
<reference evidence="11" key="1">
    <citation type="journal article" date="2022" name="IScience">
        <title>Evolution of zygomycete secretomes and the origins of terrestrial fungal ecologies.</title>
        <authorList>
            <person name="Chang Y."/>
            <person name="Wang Y."/>
            <person name="Mondo S."/>
            <person name="Ahrendt S."/>
            <person name="Andreopoulos W."/>
            <person name="Barry K."/>
            <person name="Beard J."/>
            <person name="Benny G.L."/>
            <person name="Blankenship S."/>
            <person name="Bonito G."/>
            <person name="Cuomo C."/>
            <person name="Desiro A."/>
            <person name="Gervers K.A."/>
            <person name="Hundley H."/>
            <person name="Kuo A."/>
            <person name="LaButti K."/>
            <person name="Lang B.F."/>
            <person name="Lipzen A."/>
            <person name="O'Donnell K."/>
            <person name="Pangilinan J."/>
            <person name="Reynolds N."/>
            <person name="Sandor L."/>
            <person name="Smith M.E."/>
            <person name="Tsang A."/>
            <person name="Grigoriev I.V."/>
            <person name="Stajich J.E."/>
            <person name="Spatafora J.W."/>
        </authorList>
    </citation>
    <scope>NUCLEOTIDE SEQUENCE</scope>
    <source>
        <strain evidence="11">RSA 2281</strain>
    </source>
</reference>
<dbReference type="EC" id="3.2.1.99" evidence="4 7"/>
<feature type="signal peptide" evidence="10">
    <location>
        <begin position="1"/>
        <end position="26"/>
    </location>
</feature>
<dbReference type="Pfam" id="PF04616">
    <property type="entry name" value="Glyco_hydro_43"/>
    <property type="match status" value="1"/>
</dbReference>
<feature type="active site" description="Proton donor" evidence="8">
    <location>
        <position position="206"/>
    </location>
</feature>
<dbReference type="InterPro" id="IPR016840">
    <property type="entry name" value="Glyco_hydro_43_endo_a_Ara-ase"/>
</dbReference>
<sequence length="315" mass="35313">MIKDWSWGTILLGMIALFNMLSSVNATTWKMPSDLVCPDPTITNEQNRWFVFCTGPGIQVLTSVDGHNWQRLKPVFPKGLPWWNREISQHNDTNVWAPDLSTFNGKTYLYYSISTSGSRTSAIGLAVADSLHIHNWKDHGIVIKTTNEGNNYNAIDPNLILDKKGKPWLLFGSFFDGIKITPLNPKTMKPASNKLYSVARREGGVEGAILTYHGNYWYLFASIDHCCKGLESNYKIVVSRAKKITGPFIDASGVNALDGGGTIVYAGDGNEIIAPGGQDVFNNNVIAYHYYNKHVDQRTLRINDLYWKDDGWPTF</sequence>
<dbReference type="EMBL" id="JAIXMP010000040">
    <property type="protein sequence ID" value="KAI9247969.1"/>
    <property type="molecule type" value="Genomic_DNA"/>
</dbReference>
<evidence type="ECO:0000313" key="11">
    <source>
        <dbReference type="EMBL" id="KAI9247969.1"/>
    </source>
</evidence>
<comment type="catalytic activity">
    <reaction evidence="1 7">
        <text>Endohydrolysis of (1-&gt;5)-alpha-arabinofuranosidic linkages in (1-&gt;5)-arabinans.</text>
        <dbReference type="EC" id="3.2.1.99"/>
    </reaction>
</comment>
<feature type="active site" description="Proton acceptor" evidence="8">
    <location>
        <position position="39"/>
    </location>
</feature>
<evidence type="ECO:0000256" key="8">
    <source>
        <dbReference type="PIRSR" id="PIRSR606710-1"/>
    </source>
</evidence>
<proteinExistence type="inferred from homology"/>
<evidence type="ECO:0000256" key="6">
    <source>
        <dbReference type="ARBA" id="ARBA00023295"/>
    </source>
</evidence>